<dbReference type="CDD" id="cd03809">
    <property type="entry name" value="GT4_MtfB-like"/>
    <property type="match status" value="1"/>
</dbReference>
<dbReference type="PANTHER" id="PTHR46401">
    <property type="entry name" value="GLYCOSYLTRANSFERASE WBBK-RELATED"/>
    <property type="match status" value="1"/>
</dbReference>
<dbReference type="EMBL" id="FWFP01000017">
    <property type="protein sequence ID" value="SLN75958.1"/>
    <property type="molecule type" value="Genomic_DNA"/>
</dbReference>
<evidence type="ECO:0000313" key="4">
    <source>
        <dbReference type="EMBL" id="SLN75958.1"/>
    </source>
</evidence>
<dbReference type="InterPro" id="IPR028098">
    <property type="entry name" value="Glyco_trans_4-like_N"/>
</dbReference>
<dbReference type="Proteomes" id="UP000193778">
    <property type="component" value="Unassembled WGS sequence"/>
</dbReference>
<dbReference type="InterPro" id="IPR001296">
    <property type="entry name" value="Glyco_trans_1"/>
</dbReference>
<evidence type="ECO:0000256" key="1">
    <source>
        <dbReference type="ARBA" id="ARBA00022679"/>
    </source>
</evidence>
<dbReference type="Pfam" id="PF13439">
    <property type="entry name" value="Glyco_transf_4"/>
    <property type="match status" value="1"/>
</dbReference>
<proteinExistence type="predicted"/>
<dbReference type="SUPFAM" id="SSF53756">
    <property type="entry name" value="UDP-Glycosyltransferase/glycogen phosphorylase"/>
    <property type="match status" value="1"/>
</dbReference>
<dbReference type="PANTHER" id="PTHR46401:SF2">
    <property type="entry name" value="GLYCOSYLTRANSFERASE WBBK-RELATED"/>
    <property type="match status" value="1"/>
</dbReference>
<feature type="domain" description="Glycosyltransferase subfamily 4-like N-terminal" evidence="3">
    <location>
        <begin position="20"/>
        <end position="183"/>
    </location>
</feature>
<name>A0A1X7AC82_9RHOB</name>
<dbReference type="RefSeq" id="WP_159453941.1">
    <property type="nucleotide sequence ID" value="NZ_FWFP01000017.1"/>
</dbReference>
<sequence length="402" mass="44776">MSDPALHIGIDATTWSNDRGFGRFTREFVTALAARDSGFRYTLIFDQPPASDWPVPYGVDVVTAATGKGLNEAAVGESSRSVWYLWKMGRLVRRLQFDVFYFPAVYSYFPLLSRVPCVTCFHDTTAERIPHLLFPTRTNHRLWQIKTWLAKQQMVRAMTVSETSARDMVSYLNIPRGRIDVVTEAADPIFLPINDKRLAQAAREKHGIPEQAELLVYVGGMNAHKNILGLLKAMPDVVRERPEVHLAIVGSISGKGFWDNVPELMAFVRDNPVLDKHVTFTGYVPDAELVELFASTAALVFPSLWEGFGLPAVEAMSCGVPVLSSDRGSLPEVVGDAGLYYDPADIGEIRDTILRFFNDPELRQALATAALLRASKFSWEQAARLGEDSFRRCYNDVSGNVA</sequence>
<keyword evidence="1 4" id="KW-0808">Transferase</keyword>
<keyword evidence="4" id="KW-0328">Glycosyltransferase</keyword>
<evidence type="ECO:0000259" key="3">
    <source>
        <dbReference type="Pfam" id="PF13439"/>
    </source>
</evidence>
<evidence type="ECO:0000259" key="2">
    <source>
        <dbReference type="Pfam" id="PF00534"/>
    </source>
</evidence>
<organism evidence="4 5">
    <name type="scientific">Ruegeria meonggei</name>
    <dbReference type="NCBI Taxonomy" id="1446476"/>
    <lineage>
        <taxon>Bacteria</taxon>
        <taxon>Pseudomonadati</taxon>
        <taxon>Pseudomonadota</taxon>
        <taxon>Alphaproteobacteria</taxon>
        <taxon>Rhodobacterales</taxon>
        <taxon>Roseobacteraceae</taxon>
        <taxon>Ruegeria</taxon>
    </lineage>
</organism>
<dbReference type="Gene3D" id="3.40.50.2000">
    <property type="entry name" value="Glycogen Phosphorylase B"/>
    <property type="match status" value="2"/>
</dbReference>
<dbReference type="GO" id="GO:0009103">
    <property type="term" value="P:lipopolysaccharide biosynthetic process"/>
    <property type="evidence" value="ECO:0007669"/>
    <property type="project" value="TreeGrafter"/>
</dbReference>
<dbReference type="GO" id="GO:0102710">
    <property type="term" value="F:D-inositol-3-phosphate glycosyltransferase activity"/>
    <property type="evidence" value="ECO:0007669"/>
    <property type="project" value="UniProtKB-EC"/>
</dbReference>
<gene>
    <name evidence="4" type="primary">mshA_2</name>
    <name evidence="4" type="ORF">RUM8411_04298</name>
</gene>
<dbReference type="OrthoDB" id="9790710at2"/>
<evidence type="ECO:0000313" key="5">
    <source>
        <dbReference type="Proteomes" id="UP000193778"/>
    </source>
</evidence>
<dbReference type="Pfam" id="PF00534">
    <property type="entry name" value="Glycos_transf_1"/>
    <property type="match status" value="1"/>
</dbReference>
<dbReference type="EC" id="2.4.1.250" evidence="4"/>
<accession>A0A1X7AC82</accession>
<keyword evidence="5" id="KW-1185">Reference proteome</keyword>
<protein>
    <submittedName>
        <fullName evidence="4">D-inositol 3-phosphate glycosyltransferase</fullName>
        <ecNumber evidence="4">2.4.1.250</ecNumber>
    </submittedName>
</protein>
<reference evidence="5" key="1">
    <citation type="submission" date="2017-03" db="EMBL/GenBank/DDBJ databases">
        <authorList>
            <person name="Rodrigo-Torres L."/>
            <person name="Arahal R.D."/>
            <person name="Lucena T."/>
        </authorList>
    </citation>
    <scope>NUCLEOTIDE SEQUENCE [LARGE SCALE GENOMIC DNA]</scope>
    <source>
        <strain evidence="5">CECT 8411</strain>
    </source>
</reference>
<dbReference type="AlphaFoldDB" id="A0A1X7AC82"/>
<feature type="domain" description="Glycosyl transferase family 1" evidence="2">
    <location>
        <begin position="201"/>
        <end position="370"/>
    </location>
</feature>